<dbReference type="AlphaFoldDB" id="A0AAE0ZJ11"/>
<dbReference type="Proteomes" id="UP001283361">
    <property type="component" value="Unassembled WGS sequence"/>
</dbReference>
<sequence>MTTISPPRTIPSRLLHQPSRPILTAAAATTIAGTVKTLYLHLTNKEELTASLVRNSSEIHAWRENPRD</sequence>
<accession>A0AAE0ZJ11</accession>
<evidence type="ECO:0000313" key="1">
    <source>
        <dbReference type="EMBL" id="KAK3769302.1"/>
    </source>
</evidence>
<dbReference type="EMBL" id="JAWDGP010003945">
    <property type="protein sequence ID" value="KAK3769302.1"/>
    <property type="molecule type" value="Genomic_DNA"/>
</dbReference>
<protein>
    <submittedName>
        <fullName evidence="1">Uncharacterized protein</fullName>
    </submittedName>
</protein>
<proteinExistence type="predicted"/>
<organism evidence="1 2">
    <name type="scientific">Elysia crispata</name>
    <name type="common">lettuce slug</name>
    <dbReference type="NCBI Taxonomy" id="231223"/>
    <lineage>
        <taxon>Eukaryota</taxon>
        <taxon>Metazoa</taxon>
        <taxon>Spiralia</taxon>
        <taxon>Lophotrochozoa</taxon>
        <taxon>Mollusca</taxon>
        <taxon>Gastropoda</taxon>
        <taxon>Heterobranchia</taxon>
        <taxon>Euthyneura</taxon>
        <taxon>Panpulmonata</taxon>
        <taxon>Sacoglossa</taxon>
        <taxon>Placobranchoidea</taxon>
        <taxon>Plakobranchidae</taxon>
        <taxon>Elysia</taxon>
    </lineage>
</organism>
<comment type="caution">
    <text evidence="1">The sequence shown here is derived from an EMBL/GenBank/DDBJ whole genome shotgun (WGS) entry which is preliminary data.</text>
</comment>
<keyword evidence="2" id="KW-1185">Reference proteome</keyword>
<evidence type="ECO:0000313" key="2">
    <source>
        <dbReference type="Proteomes" id="UP001283361"/>
    </source>
</evidence>
<gene>
    <name evidence="1" type="ORF">RRG08_011974</name>
</gene>
<name>A0AAE0ZJ11_9GAST</name>
<reference evidence="1" key="1">
    <citation type="journal article" date="2023" name="G3 (Bethesda)">
        <title>A reference genome for the long-term kleptoplast-retaining sea slug Elysia crispata morphotype clarki.</title>
        <authorList>
            <person name="Eastman K.E."/>
            <person name="Pendleton A.L."/>
            <person name="Shaikh M.A."/>
            <person name="Suttiyut T."/>
            <person name="Ogas R."/>
            <person name="Tomko P."/>
            <person name="Gavelis G."/>
            <person name="Widhalm J.R."/>
            <person name="Wisecaver J.H."/>
        </authorList>
    </citation>
    <scope>NUCLEOTIDE SEQUENCE</scope>
    <source>
        <strain evidence="1">ECLA1</strain>
    </source>
</reference>